<gene>
    <name evidence="1" type="ORF">QRT03_25965</name>
</gene>
<dbReference type="Proteomes" id="UP001231924">
    <property type="component" value="Unassembled WGS sequence"/>
</dbReference>
<keyword evidence="2" id="KW-1185">Reference proteome</keyword>
<sequence>MTVEVAVAASDVACWAYPSVDGDEPFLRFACLIWAMQRALDQAREDYPEVGPCMSWGAGMRYGL</sequence>
<evidence type="ECO:0000313" key="2">
    <source>
        <dbReference type="Proteomes" id="UP001231924"/>
    </source>
</evidence>
<accession>A0ABT7MFL1</accession>
<comment type="caution">
    <text evidence="1">The sequence shown here is derived from an EMBL/GenBank/DDBJ whole genome shotgun (WGS) entry which is preliminary data.</text>
</comment>
<dbReference type="RefSeq" id="WP_286056035.1">
    <property type="nucleotide sequence ID" value="NZ_JASVWF010000007.1"/>
</dbReference>
<proteinExistence type="predicted"/>
<dbReference type="EMBL" id="JASVWF010000007">
    <property type="protein sequence ID" value="MDL5159440.1"/>
    <property type="molecule type" value="Genomic_DNA"/>
</dbReference>
<organism evidence="1 2">
    <name type="scientific">Actinomycetospora termitidis</name>
    <dbReference type="NCBI Taxonomy" id="3053470"/>
    <lineage>
        <taxon>Bacteria</taxon>
        <taxon>Bacillati</taxon>
        <taxon>Actinomycetota</taxon>
        <taxon>Actinomycetes</taxon>
        <taxon>Pseudonocardiales</taxon>
        <taxon>Pseudonocardiaceae</taxon>
        <taxon>Actinomycetospora</taxon>
    </lineage>
</organism>
<reference evidence="1 2" key="1">
    <citation type="submission" date="2023-06" db="EMBL/GenBank/DDBJ databases">
        <title>Actinomycetospora Odt1-22.</title>
        <authorList>
            <person name="Supong K."/>
        </authorList>
    </citation>
    <scope>NUCLEOTIDE SEQUENCE [LARGE SCALE GENOMIC DNA]</scope>
    <source>
        <strain evidence="1 2">Odt1-22</strain>
    </source>
</reference>
<name>A0ABT7MFL1_9PSEU</name>
<evidence type="ECO:0000313" key="1">
    <source>
        <dbReference type="EMBL" id="MDL5159440.1"/>
    </source>
</evidence>
<protein>
    <submittedName>
        <fullName evidence="1">Uncharacterized protein</fullName>
    </submittedName>
</protein>